<evidence type="ECO:0000313" key="1">
    <source>
        <dbReference type="EMBL" id="TFB80061.1"/>
    </source>
</evidence>
<dbReference type="NCBIfam" id="NF033788">
    <property type="entry name" value="HTH_metalloreg"/>
    <property type="match status" value="1"/>
</dbReference>
<proteinExistence type="predicted"/>
<organism evidence="1 2">
    <name type="scientific">Terrimesophilobacter mesophilus</name>
    <dbReference type="NCBI Taxonomy" id="433647"/>
    <lineage>
        <taxon>Bacteria</taxon>
        <taxon>Bacillati</taxon>
        <taxon>Actinomycetota</taxon>
        <taxon>Actinomycetes</taxon>
        <taxon>Micrococcales</taxon>
        <taxon>Microbacteriaceae</taxon>
        <taxon>Terrimesophilobacter</taxon>
    </lineage>
</organism>
<dbReference type="RefSeq" id="WP_104095929.1">
    <property type="nucleotide sequence ID" value="NZ_JACHBP010000001.1"/>
</dbReference>
<comment type="caution">
    <text evidence="1">The sequence shown here is derived from an EMBL/GenBank/DDBJ whole genome shotgun (WGS) entry which is preliminary data.</text>
</comment>
<dbReference type="CDD" id="cd00090">
    <property type="entry name" value="HTH_ARSR"/>
    <property type="match status" value="1"/>
</dbReference>
<dbReference type="InterPro" id="IPR011991">
    <property type="entry name" value="ArsR-like_HTH"/>
</dbReference>
<dbReference type="SMART" id="SM00418">
    <property type="entry name" value="HTH_ARSR"/>
    <property type="match status" value="1"/>
</dbReference>
<dbReference type="PANTHER" id="PTHR38600">
    <property type="entry name" value="TRANSCRIPTIONAL REGULATORY PROTEIN"/>
    <property type="match status" value="1"/>
</dbReference>
<name>A0A4R8VA20_9MICO</name>
<reference evidence="1 2" key="1">
    <citation type="submission" date="2019-03" db="EMBL/GenBank/DDBJ databases">
        <title>Genomics of glacier-inhabiting Cryobacterium strains.</title>
        <authorList>
            <person name="Liu Q."/>
            <person name="Xin Y.-H."/>
        </authorList>
    </citation>
    <scope>NUCLEOTIDE SEQUENCE [LARGE SCALE GENOMIC DNA]</scope>
    <source>
        <strain evidence="1 2">CGMCC 1.10440</strain>
    </source>
</reference>
<dbReference type="PANTHER" id="PTHR38600:SF2">
    <property type="entry name" value="SLL0088 PROTEIN"/>
    <property type="match status" value="1"/>
</dbReference>
<dbReference type="InterPro" id="IPR036390">
    <property type="entry name" value="WH_DNA-bd_sf"/>
</dbReference>
<dbReference type="EMBL" id="SOFI01000003">
    <property type="protein sequence ID" value="TFB80061.1"/>
    <property type="molecule type" value="Genomic_DNA"/>
</dbReference>
<dbReference type="SUPFAM" id="SSF46785">
    <property type="entry name" value="Winged helix' DNA-binding domain"/>
    <property type="match status" value="1"/>
</dbReference>
<dbReference type="Pfam" id="PF12840">
    <property type="entry name" value="HTH_20"/>
    <property type="match status" value="1"/>
</dbReference>
<dbReference type="Proteomes" id="UP000298488">
    <property type="component" value="Unassembled WGS sequence"/>
</dbReference>
<dbReference type="PROSITE" id="PS50987">
    <property type="entry name" value="HTH_ARSR_2"/>
    <property type="match status" value="1"/>
</dbReference>
<sequence>MTAQLELVETFAALGDPVRQLIVERLAEGDATVNELAALFPISLQAVSRHIKVLEAAGVVSRSRVAQSRPVHLEAASLIRTADWLEAHRLRLESRYERLDAVLEELKES</sequence>
<protein>
    <submittedName>
        <fullName evidence="1">ArsR family transcriptional regulator</fullName>
    </submittedName>
</protein>
<dbReference type="AlphaFoldDB" id="A0A4R8VA20"/>
<dbReference type="InterPro" id="IPR036388">
    <property type="entry name" value="WH-like_DNA-bd_sf"/>
</dbReference>
<dbReference type="GO" id="GO:0003700">
    <property type="term" value="F:DNA-binding transcription factor activity"/>
    <property type="evidence" value="ECO:0007669"/>
    <property type="project" value="InterPro"/>
</dbReference>
<evidence type="ECO:0000313" key="2">
    <source>
        <dbReference type="Proteomes" id="UP000298488"/>
    </source>
</evidence>
<dbReference type="OrthoDB" id="9806976at2"/>
<accession>A0A4R8VA20</accession>
<dbReference type="InterPro" id="IPR001845">
    <property type="entry name" value="HTH_ArsR_DNA-bd_dom"/>
</dbReference>
<keyword evidence="2" id="KW-1185">Reference proteome</keyword>
<gene>
    <name evidence="1" type="ORF">E3N84_08400</name>
</gene>
<dbReference type="Gene3D" id="1.10.10.10">
    <property type="entry name" value="Winged helix-like DNA-binding domain superfamily/Winged helix DNA-binding domain"/>
    <property type="match status" value="1"/>
</dbReference>